<dbReference type="PANTHER" id="PTHR40254:SF1">
    <property type="entry name" value="BLR0577 PROTEIN"/>
    <property type="match status" value="1"/>
</dbReference>
<dbReference type="Gene3D" id="3.50.50.60">
    <property type="entry name" value="FAD/NAD(P)-binding domain"/>
    <property type="match status" value="1"/>
</dbReference>
<sequence>MSVAVVGAGPRGSAVLERLTANLGPGGPWAALPADLHVVDEHPPGAGRVWSPGQPEHLLMNTLAGHATAFPDDTVTMAGPATTGPTFLQWVRAHEPGVPGAPALEEWQHPSRARMGRYLTWAHQEVVRSAPPSVRVVHHATRAVALEEVPGRRLRLRLADGGSLVVDAVVLATGHTDREPGPEERDLTAAAERHGLVHLPPGHPHEAALDLLPPGEPVLVRGLALNFFDQLALLTAGRGGRFEPVGPAGASGALRYLPSGREPRILAGSGRGVPYLAKPEEPGRLPAGHTPRFFDATATAELMAREPGSVGFLADVWPLIAKEAGAAWYRLLLQLRPEACRLPAGDFLDRYAAVDHGSEAWADLLAEAFEDPADRFDLIDLDQPLAGRTFPGRAAFGDWLRERLRADLREARAPGTSPLKAAAAAVAAVKGQVRRVVAAGVLTGGSVPELAWFRAFGAHVSSGPPASRVAELIALYDAGVVEFTGARPALTVDTRSRRFSVTSPTVDGPPATARALLDAWLPGADLARTADPLLRGLLASGLARPHLAGTGDGRRASGALDVDPAELTVRDATGRPHPHLFAVGIPIEGVQWNTAIGARARANAELFRQADTVARGALTAAAPGARESA</sequence>
<evidence type="ECO:0000313" key="3">
    <source>
        <dbReference type="Proteomes" id="UP001501371"/>
    </source>
</evidence>
<comment type="caution">
    <text evidence="2">The sequence shown here is derived from an EMBL/GenBank/DDBJ whole genome shotgun (WGS) entry which is preliminary data.</text>
</comment>
<dbReference type="InterPro" id="IPR052189">
    <property type="entry name" value="L-asp_N-monooxygenase_NS-form"/>
</dbReference>
<organism evidence="2 3">
    <name type="scientific">Streptomyces hebeiensis</name>
    <dbReference type="NCBI Taxonomy" id="229486"/>
    <lineage>
        <taxon>Bacteria</taxon>
        <taxon>Bacillati</taxon>
        <taxon>Actinomycetota</taxon>
        <taxon>Actinomycetes</taxon>
        <taxon>Kitasatosporales</taxon>
        <taxon>Streptomycetaceae</taxon>
        <taxon>Streptomyces</taxon>
    </lineage>
</organism>
<gene>
    <name evidence="2" type="ORF">GCM10009654_67750</name>
</gene>
<proteinExistence type="predicted"/>
<keyword evidence="3" id="KW-1185">Reference proteome</keyword>
<dbReference type="RefSeq" id="WP_344285508.1">
    <property type="nucleotide sequence ID" value="NZ_BAAAKV010000129.1"/>
</dbReference>
<dbReference type="PANTHER" id="PTHR40254">
    <property type="entry name" value="BLR0577 PROTEIN"/>
    <property type="match status" value="1"/>
</dbReference>
<reference evidence="2 3" key="1">
    <citation type="journal article" date="2019" name="Int. J. Syst. Evol. Microbiol.">
        <title>The Global Catalogue of Microorganisms (GCM) 10K type strain sequencing project: providing services to taxonomists for standard genome sequencing and annotation.</title>
        <authorList>
            <consortium name="The Broad Institute Genomics Platform"/>
            <consortium name="The Broad Institute Genome Sequencing Center for Infectious Disease"/>
            <person name="Wu L."/>
            <person name="Ma J."/>
        </authorList>
    </citation>
    <scope>NUCLEOTIDE SEQUENCE [LARGE SCALE GENOMIC DNA]</scope>
    <source>
        <strain evidence="2 3">JCM 12696</strain>
    </source>
</reference>
<name>A0ABN1VA49_9ACTN</name>
<accession>A0ABN1VA49</accession>
<dbReference type="SUPFAM" id="SSF51905">
    <property type="entry name" value="FAD/NAD(P)-binding domain"/>
    <property type="match status" value="1"/>
</dbReference>
<protein>
    <submittedName>
        <fullName evidence="2">FAD/NAD(P)-binding protein</fullName>
    </submittedName>
</protein>
<dbReference type="EMBL" id="BAAAKV010000129">
    <property type="protein sequence ID" value="GAA1201932.1"/>
    <property type="molecule type" value="Genomic_DNA"/>
</dbReference>
<dbReference type="InterPro" id="IPR038732">
    <property type="entry name" value="HpyO/CreE_NAD-binding"/>
</dbReference>
<dbReference type="Pfam" id="PF13454">
    <property type="entry name" value="NAD_binding_9"/>
    <property type="match status" value="1"/>
</dbReference>
<evidence type="ECO:0000259" key="1">
    <source>
        <dbReference type="Pfam" id="PF13454"/>
    </source>
</evidence>
<dbReference type="Proteomes" id="UP001501371">
    <property type="component" value="Unassembled WGS sequence"/>
</dbReference>
<feature type="domain" description="FAD-dependent urate hydroxylase HpyO/Asp monooxygenase CreE-like FAD/NAD(P)-binding" evidence="1">
    <location>
        <begin position="4"/>
        <end position="175"/>
    </location>
</feature>
<evidence type="ECO:0000313" key="2">
    <source>
        <dbReference type="EMBL" id="GAA1201932.1"/>
    </source>
</evidence>
<dbReference type="InterPro" id="IPR036188">
    <property type="entry name" value="FAD/NAD-bd_sf"/>
</dbReference>